<keyword evidence="2" id="KW-0255">Endonuclease</keyword>
<dbReference type="InterPro" id="IPR047216">
    <property type="entry name" value="Endonuclease_DUF559_bact"/>
</dbReference>
<sequence length="120" mass="13971">MRHAYTRHLAPRARELRNNQTPAERKLWFEFLRTHPVKFRRQVPLHGYILDFYSPSLKLCIELDGRSHDGRAAVEYDAERTQQLTAAGIQVVRFRNAEVFGQFEGVCKVIEALCRGEAPF</sequence>
<evidence type="ECO:0000313" key="2">
    <source>
        <dbReference type="EMBL" id="BDP41165.1"/>
    </source>
</evidence>
<dbReference type="Proteomes" id="UP001064971">
    <property type="component" value="Chromosome"/>
</dbReference>
<keyword evidence="2" id="KW-0378">Hydrolase</keyword>
<keyword evidence="2" id="KW-0540">Nuclease</keyword>
<dbReference type="GO" id="GO:0004519">
    <property type="term" value="F:endonuclease activity"/>
    <property type="evidence" value="ECO:0007669"/>
    <property type="project" value="UniProtKB-KW"/>
</dbReference>
<accession>A0ABM8ABS5</accession>
<dbReference type="InterPro" id="IPR007569">
    <property type="entry name" value="DUF559"/>
</dbReference>
<evidence type="ECO:0000259" key="1">
    <source>
        <dbReference type="Pfam" id="PF04480"/>
    </source>
</evidence>
<dbReference type="SUPFAM" id="SSF52980">
    <property type="entry name" value="Restriction endonuclease-like"/>
    <property type="match status" value="1"/>
</dbReference>
<proteinExistence type="predicted"/>
<dbReference type="PANTHER" id="PTHR38590">
    <property type="entry name" value="BLL0828 PROTEIN"/>
    <property type="match status" value="1"/>
</dbReference>
<keyword evidence="3" id="KW-1185">Reference proteome</keyword>
<reference evidence="2" key="1">
    <citation type="submission" date="2022-07" db="EMBL/GenBank/DDBJ databases">
        <title>Complete Genome Sequence of the Radioresistant Bacterium Deinococcus aetherius ST0316, Isolated from the Air Dust collected in Lower Stratosphere above Japan.</title>
        <authorList>
            <person name="Satoh K."/>
            <person name="Hagiwara K."/>
            <person name="Katsumata K."/>
            <person name="Kubo A."/>
            <person name="Yokobori S."/>
            <person name="Yamagishi A."/>
            <person name="Oono Y."/>
            <person name="Narumi I."/>
        </authorList>
    </citation>
    <scope>NUCLEOTIDE SEQUENCE</scope>
    <source>
        <strain evidence="2">ST0316</strain>
    </source>
</reference>
<dbReference type="Pfam" id="PF04480">
    <property type="entry name" value="DUF559"/>
    <property type="match status" value="1"/>
</dbReference>
<gene>
    <name evidence="2" type="ORF">DAETH_11340</name>
</gene>
<feature type="domain" description="DUF559" evidence="1">
    <location>
        <begin position="10"/>
        <end position="113"/>
    </location>
</feature>
<dbReference type="RefSeq" id="WP_264776948.1">
    <property type="nucleotide sequence ID" value="NZ_AP026560.1"/>
</dbReference>
<dbReference type="EMBL" id="AP026560">
    <property type="protein sequence ID" value="BDP41165.1"/>
    <property type="molecule type" value="Genomic_DNA"/>
</dbReference>
<organism evidence="2 3">
    <name type="scientific">Deinococcus aetherius</name>
    <dbReference type="NCBI Taxonomy" id="200252"/>
    <lineage>
        <taxon>Bacteria</taxon>
        <taxon>Thermotogati</taxon>
        <taxon>Deinococcota</taxon>
        <taxon>Deinococci</taxon>
        <taxon>Deinococcales</taxon>
        <taxon>Deinococcaceae</taxon>
        <taxon>Deinococcus</taxon>
    </lineage>
</organism>
<name>A0ABM8ABS5_9DEIO</name>
<dbReference type="PANTHER" id="PTHR38590:SF1">
    <property type="entry name" value="BLL0828 PROTEIN"/>
    <property type="match status" value="1"/>
</dbReference>
<evidence type="ECO:0000313" key="3">
    <source>
        <dbReference type="Proteomes" id="UP001064971"/>
    </source>
</evidence>
<dbReference type="InterPro" id="IPR011335">
    <property type="entry name" value="Restrct_endonuc-II-like"/>
</dbReference>
<protein>
    <submittedName>
        <fullName evidence="2">Endonuclease</fullName>
    </submittedName>
</protein>
<dbReference type="Gene3D" id="3.40.960.10">
    <property type="entry name" value="VSR Endonuclease"/>
    <property type="match status" value="1"/>
</dbReference>
<dbReference type="CDD" id="cd01038">
    <property type="entry name" value="Endonuclease_DUF559"/>
    <property type="match status" value="1"/>
</dbReference>